<keyword evidence="2" id="KW-0862">Zinc</keyword>
<dbReference type="GO" id="GO:0005829">
    <property type="term" value="C:cytosol"/>
    <property type="evidence" value="ECO:0007669"/>
    <property type="project" value="TreeGrafter"/>
</dbReference>
<keyword evidence="1" id="KW-0479">Metal-binding</keyword>
<organism evidence="4 5">
    <name type="scientific">Candidatus Contendobacter odensis Run_B_J11</name>
    <dbReference type="NCBI Taxonomy" id="1400861"/>
    <lineage>
        <taxon>Bacteria</taxon>
        <taxon>Pseudomonadati</taxon>
        <taxon>Pseudomonadota</taxon>
        <taxon>Gammaproteobacteria</taxon>
        <taxon>Candidatus Competibacteraceae</taxon>
        <taxon>Candidatus Contendibacter</taxon>
    </lineage>
</organism>
<evidence type="ECO:0000256" key="3">
    <source>
        <dbReference type="ARBA" id="ARBA00023027"/>
    </source>
</evidence>
<accession>A0A7U7G9A8</accession>
<dbReference type="Proteomes" id="UP000019184">
    <property type="component" value="Unassembled WGS sequence"/>
</dbReference>
<name>A0A7U7G9A8_9GAMM</name>
<protein>
    <submittedName>
        <fullName evidence="4">Uncharacterized protein</fullName>
    </submittedName>
</protein>
<proteinExistence type="predicted"/>
<reference evidence="4 5" key="1">
    <citation type="journal article" date="2014" name="ISME J.">
        <title>Candidatus Competibacter-lineage genomes retrieved from metagenomes reveal functional metabolic diversity.</title>
        <authorList>
            <person name="McIlroy S.J."/>
            <person name="Albertsen M."/>
            <person name="Andresen E.K."/>
            <person name="Saunders A.M."/>
            <person name="Kristiansen R."/>
            <person name="Stokholm-Bjerregaard M."/>
            <person name="Nielsen K.L."/>
            <person name="Nielsen P.H."/>
        </authorList>
    </citation>
    <scope>NUCLEOTIDE SEQUENCE [LARGE SCALE GENOMIC DNA]</scope>
    <source>
        <strain evidence="4 5">Run_B_J11</strain>
    </source>
</reference>
<gene>
    <name evidence="4" type="ORF">BN874_160038</name>
</gene>
<dbReference type="AlphaFoldDB" id="A0A7U7G9A8"/>
<evidence type="ECO:0000313" key="4">
    <source>
        <dbReference type="EMBL" id="CDH44282.1"/>
    </source>
</evidence>
<dbReference type="GO" id="GO:0046294">
    <property type="term" value="P:formaldehyde catabolic process"/>
    <property type="evidence" value="ECO:0007669"/>
    <property type="project" value="TreeGrafter"/>
</dbReference>
<keyword evidence="5" id="KW-1185">Reference proteome</keyword>
<dbReference type="Gene3D" id="3.90.180.10">
    <property type="entry name" value="Medium-chain alcohol dehydrogenases, catalytic domain"/>
    <property type="match status" value="1"/>
</dbReference>
<dbReference type="GO" id="GO:0051903">
    <property type="term" value="F:S-(hydroxymethyl)glutathione dehydrogenase [NAD(P)+] activity"/>
    <property type="evidence" value="ECO:0007669"/>
    <property type="project" value="TreeGrafter"/>
</dbReference>
<dbReference type="GO" id="GO:0008270">
    <property type="term" value="F:zinc ion binding"/>
    <property type="evidence" value="ECO:0007669"/>
    <property type="project" value="TreeGrafter"/>
</dbReference>
<evidence type="ECO:0000313" key="5">
    <source>
        <dbReference type="Proteomes" id="UP000019184"/>
    </source>
</evidence>
<dbReference type="SUPFAM" id="SSF50129">
    <property type="entry name" value="GroES-like"/>
    <property type="match status" value="1"/>
</dbReference>
<dbReference type="PANTHER" id="PTHR43880:SF12">
    <property type="entry name" value="ALCOHOL DEHYDROGENASE CLASS-3"/>
    <property type="match status" value="1"/>
</dbReference>
<comment type="caution">
    <text evidence="4">The sequence shown here is derived from an EMBL/GenBank/DDBJ whole genome shotgun (WGS) entry which is preliminary data.</text>
</comment>
<evidence type="ECO:0000256" key="1">
    <source>
        <dbReference type="ARBA" id="ARBA00022723"/>
    </source>
</evidence>
<dbReference type="PANTHER" id="PTHR43880">
    <property type="entry name" value="ALCOHOL DEHYDROGENASE"/>
    <property type="match status" value="1"/>
</dbReference>
<dbReference type="InterPro" id="IPR011032">
    <property type="entry name" value="GroES-like_sf"/>
</dbReference>
<dbReference type="EMBL" id="CBTK010000068">
    <property type="protein sequence ID" value="CDH44282.1"/>
    <property type="molecule type" value="Genomic_DNA"/>
</dbReference>
<sequence>MKARAAVAWEPQKPLVIEEIDVDGTKEGEVLLKVVVTGVCHTDAFTCPARPGRRVPLCTGSRGRL</sequence>
<evidence type="ECO:0000256" key="2">
    <source>
        <dbReference type="ARBA" id="ARBA00022833"/>
    </source>
</evidence>
<keyword evidence="3" id="KW-0520">NAD</keyword>